<organism evidence="9 10">
    <name type="scientific">Niveispirillum lacus</name>
    <dbReference type="NCBI Taxonomy" id="1981099"/>
    <lineage>
        <taxon>Bacteria</taxon>
        <taxon>Pseudomonadati</taxon>
        <taxon>Pseudomonadota</taxon>
        <taxon>Alphaproteobacteria</taxon>
        <taxon>Rhodospirillales</taxon>
        <taxon>Azospirillaceae</taxon>
        <taxon>Niveispirillum</taxon>
    </lineage>
</organism>
<dbReference type="Gene3D" id="2.170.130.10">
    <property type="entry name" value="TonB-dependent receptor, plug domain"/>
    <property type="match status" value="1"/>
</dbReference>
<evidence type="ECO:0000259" key="7">
    <source>
        <dbReference type="Pfam" id="PF00593"/>
    </source>
</evidence>
<dbReference type="InterPro" id="IPR036942">
    <property type="entry name" value="Beta-barrel_TonB_sf"/>
</dbReference>
<comment type="caution">
    <text evidence="9">The sequence shown here is derived from an EMBL/GenBank/DDBJ whole genome shotgun (WGS) entry which is preliminary data.</text>
</comment>
<evidence type="ECO:0000313" key="10">
    <source>
        <dbReference type="Proteomes" id="UP000216998"/>
    </source>
</evidence>
<keyword evidence="6" id="KW-0732">Signal</keyword>
<keyword evidence="4" id="KW-0798">TonB box</keyword>
<dbReference type="Gene3D" id="2.40.170.20">
    <property type="entry name" value="TonB-dependent receptor, beta-barrel domain"/>
    <property type="match status" value="1"/>
</dbReference>
<dbReference type="SUPFAM" id="SSF56935">
    <property type="entry name" value="Porins"/>
    <property type="match status" value="1"/>
</dbReference>
<dbReference type="PANTHER" id="PTHR47234">
    <property type="match status" value="1"/>
</dbReference>
<evidence type="ECO:0008006" key="11">
    <source>
        <dbReference type="Google" id="ProtNLM"/>
    </source>
</evidence>
<comment type="subcellular location">
    <subcellularLocation>
        <location evidence="1 4">Cell outer membrane</location>
    </subcellularLocation>
</comment>
<evidence type="ECO:0000256" key="2">
    <source>
        <dbReference type="ARBA" id="ARBA00023136"/>
    </source>
</evidence>
<dbReference type="EMBL" id="NOXU01000021">
    <property type="protein sequence ID" value="OYQ36691.1"/>
    <property type="molecule type" value="Genomic_DNA"/>
</dbReference>
<feature type="chain" id="PRO_5013282107" description="TonB-dependent receptor" evidence="6">
    <location>
        <begin position="41"/>
        <end position="1019"/>
    </location>
</feature>
<feature type="domain" description="TonB-dependent receptor-like beta-barrel" evidence="7">
    <location>
        <begin position="510"/>
        <end position="978"/>
    </location>
</feature>
<keyword evidence="2 4" id="KW-0472">Membrane</keyword>
<evidence type="ECO:0000256" key="6">
    <source>
        <dbReference type="SAM" id="SignalP"/>
    </source>
</evidence>
<feature type="domain" description="TonB-dependent receptor plug" evidence="8">
    <location>
        <begin position="85"/>
        <end position="209"/>
    </location>
</feature>
<keyword evidence="10" id="KW-1185">Reference proteome</keyword>
<dbReference type="InterPro" id="IPR000531">
    <property type="entry name" value="Beta-barrel_TonB"/>
</dbReference>
<evidence type="ECO:0000256" key="3">
    <source>
        <dbReference type="ARBA" id="ARBA00023237"/>
    </source>
</evidence>
<protein>
    <recommendedName>
        <fullName evidence="11">TonB-dependent receptor</fullName>
    </recommendedName>
</protein>
<reference evidence="9 10" key="1">
    <citation type="submission" date="2017-07" db="EMBL/GenBank/DDBJ databases">
        <title>Niveispirillum cyanobacteriorum sp. nov., isolated from cyanobacterial aggregates in a eutrophic lake.</title>
        <authorList>
            <person name="Cai H."/>
        </authorList>
    </citation>
    <scope>NUCLEOTIDE SEQUENCE [LARGE SCALE GENOMIC DNA]</scope>
    <source>
        <strain evidence="10">TH1-14</strain>
    </source>
</reference>
<evidence type="ECO:0000256" key="5">
    <source>
        <dbReference type="SAM" id="MobiDB-lite"/>
    </source>
</evidence>
<dbReference type="GO" id="GO:0009279">
    <property type="term" value="C:cell outer membrane"/>
    <property type="evidence" value="ECO:0007669"/>
    <property type="project" value="UniProtKB-SubCell"/>
</dbReference>
<dbReference type="Proteomes" id="UP000216998">
    <property type="component" value="Unassembled WGS sequence"/>
</dbReference>
<dbReference type="PANTHER" id="PTHR47234:SF1">
    <property type="entry name" value="TONB-DEPENDENT RECEPTOR"/>
    <property type="match status" value="1"/>
</dbReference>
<dbReference type="InterPro" id="IPR037066">
    <property type="entry name" value="Plug_dom_sf"/>
</dbReference>
<evidence type="ECO:0000256" key="4">
    <source>
        <dbReference type="RuleBase" id="RU003357"/>
    </source>
</evidence>
<keyword evidence="3" id="KW-0998">Cell outer membrane</keyword>
<feature type="signal peptide" evidence="6">
    <location>
        <begin position="1"/>
        <end position="40"/>
    </location>
</feature>
<evidence type="ECO:0000259" key="8">
    <source>
        <dbReference type="Pfam" id="PF07715"/>
    </source>
</evidence>
<accession>A0A255Z5I6</accession>
<comment type="similarity">
    <text evidence="4">Belongs to the TonB-dependent receptor family.</text>
</comment>
<feature type="region of interest" description="Disordered" evidence="5">
    <location>
        <begin position="50"/>
        <end position="69"/>
    </location>
</feature>
<dbReference type="AlphaFoldDB" id="A0A255Z5I6"/>
<evidence type="ECO:0000256" key="1">
    <source>
        <dbReference type="ARBA" id="ARBA00004442"/>
    </source>
</evidence>
<gene>
    <name evidence="9" type="ORF">CHU95_03770</name>
</gene>
<name>A0A255Z5I6_9PROT</name>
<evidence type="ECO:0000313" key="9">
    <source>
        <dbReference type="EMBL" id="OYQ36691.1"/>
    </source>
</evidence>
<proteinExistence type="inferred from homology"/>
<dbReference type="InterPro" id="IPR012910">
    <property type="entry name" value="Plug_dom"/>
</dbReference>
<dbReference type="Pfam" id="PF07715">
    <property type="entry name" value="Plug"/>
    <property type="match status" value="1"/>
</dbReference>
<dbReference type="Pfam" id="PF00593">
    <property type="entry name" value="TonB_dep_Rec_b-barrel"/>
    <property type="match status" value="1"/>
</dbReference>
<sequence>MRQMTSAVCEQGMKMNRFVKTALLGSVSVAALFWPVAAQAQSSDTNLLAKPADPTAEAAPQASSDTGVEELGDIVVTGSRLRSEYNTATPVQIINAETARNAGAFDTAGIIMRSVAALGVQQVNNKLSATGAGGRVVDGGNNAQTVGLRNLGAGRTLVLLNGQRLTPAGTGSRVGQVDLNTLPSSMISRVEVLTGGASSIYGSDAIAGVVNIIPRKTSDGVELNLDGNVSEHGGGNYVQGALFWGEDFGQGTLTVAAEYRRQEALKNRQRERTSCAQDYVYDPRTGQRTDLLDTSGNIKCRNLNPTGIFFDYTWYGGWFQYAPGAAGASYPASALGLRNVLPDWVRTARGGFPETYTYGISDSPAYQNADSISPLSTGSLYVAGSYELAPDIEAYGNVLLNRRVSSSDTWQFLYPLLSPTNPNNTVAAGLIQASGGNSTGLVQPQMNMAQEQRQNVNYGQITAGVRGGLEMPIIARPWSWDVSGHAGRSDGEYSSSFFYADRLAAATAPGVACNAALISISGPTNCVSIPWLSKRFLVDQDWTDAERSFLQGRETGRTKYDQLGIDGSISGALFDLPTGSVDLATGFTIRYQALNDTPGYNARNGNYFASSTAGITKGSDTVQEVFGEIGVPLLADLPVVEKLTFTGSGRYTNYRSFGSDETYKAGLGWTVNNWVSLRASTGTSFRAPSLYELYLANQLSFYAYSDPCVRYGDTAGPTVAANCASQGFAPDFNPANNGITAVTGGGKGQLKAETSRNKSVGIVLTPAFADLSIAADYYSIAVRNEVASYGVGSIISRCYNSPTFPGNNFCARVTRDPMTRAITVVDDRLVNLAQQKQRGIDLSASFRQPLGFGDFGLNVQWNWVFENSLRRDENSYEDRNGLSGNPKTVGWVEANLKVEDLSFFYGFNFIGPTNDAKYYDGDNLFNYCGAYAGRTVPGNRNDCLQVAEKLTVGSYMTHYVSVRWQIEKDLSGQIGIINMFDKKPPVMGSDSYTYRTGSVPSNLYDLRGRTVSIRLGKTF</sequence>